<dbReference type="EMBL" id="CP001830">
    <property type="protein sequence ID" value="AEH79075.1"/>
    <property type="molecule type" value="Genomic_DNA"/>
</dbReference>
<dbReference type="KEGG" id="smx:SM11_chr1807"/>
<organism evidence="2 3">
    <name type="scientific">Sinorhizobium meliloti (strain SM11)</name>
    <dbReference type="NCBI Taxonomy" id="707241"/>
    <lineage>
        <taxon>Bacteria</taxon>
        <taxon>Pseudomonadati</taxon>
        <taxon>Pseudomonadota</taxon>
        <taxon>Alphaproteobacteria</taxon>
        <taxon>Hyphomicrobiales</taxon>
        <taxon>Rhizobiaceae</taxon>
        <taxon>Sinorhizobium/Ensifer group</taxon>
        <taxon>Sinorhizobium</taxon>
    </lineage>
</organism>
<feature type="region of interest" description="Disordered" evidence="1">
    <location>
        <begin position="30"/>
        <end position="99"/>
    </location>
</feature>
<reference evidence="2 3" key="1">
    <citation type="journal article" date="2011" name="J. Biotechnol.">
        <title>The complete genome sequence of the dominant Sinorhizobium meliloti field isolate SM11 extends the S. meliloti pan-genome.</title>
        <authorList>
            <person name="Schneiker-Bekel S."/>
            <person name="Wibberg D."/>
            <person name="Bekel T."/>
            <person name="Blom J."/>
            <person name="Linke B."/>
            <person name="Neuweger H."/>
            <person name="Stiens M."/>
            <person name="Vorholter F.J."/>
            <person name="Weidner S."/>
            <person name="Goesmann A."/>
            <person name="Puhler A."/>
            <person name="Schluter A."/>
        </authorList>
    </citation>
    <scope>NUCLEOTIDE SEQUENCE [LARGE SCALE GENOMIC DNA]</scope>
    <source>
        <strain evidence="2 3">SM11</strain>
    </source>
</reference>
<feature type="compositionally biased region" description="Basic and acidic residues" evidence="1">
    <location>
        <begin position="197"/>
        <end position="213"/>
    </location>
</feature>
<dbReference type="Proteomes" id="UP000009045">
    <property type="component" value="Chromosome"/>
</dbReference>
<name>F7X9G7_SINMM</name>
<sequence length="241" mass="26253">MSEIRALIEQLVAAGLDPVEAAEIVTRAALHGAANAPKHRSAGAIRQERYRRNKASQVTESDGSDDPSSPEGSSPTPPSPKPQSSIPPSPPKGGSSPTAVDQVVTAFSEMARQSGLSVPRAVTASRRRSLLLRIEEHGLPAVLDAIERIGRSRFCRGENDRGWRADLDFLCQPKSFVSILEGKYDDRPLQQSQAPPRESEHARHQRECREAIQRKLNGNGHDEFASTGPAFDLEPGDFRAH</sequence>
<dbReference type="HOGENOM" id="CLU_097161_0_0_5"/>
<dbReference type="RefSeq" id="WP_014529530.1">
    <property type="nucleotide sequence ID" value="NC_017325.1"/>
</dbReference>
<accession>F7X9G7</accession>
<protein>
    <submittedName>
        <fullName evidence="2">DNA replication protein</fullName>
    </submittedName>
</protein>
<proteinExistence type="predicted"/>
<gene>
    <name evidence="2" type="ordered locus">SM11_chr1807</name>
</gene>
<evidence type="ECO:0000313" key="2">
    <source>
        <dbReference type="EMBL" id="AEH79075.1"/>
    </source>
</evidence>
<feature type="region of interest" description="Disordered" evidence="1">
    <location>
        <begin position="186"/>
        <end position="241"/>
    </location>
</feature>
<feature type="compositionally biased region" description="Pro residues" evidence="1">
    <location>
        <begin position="75"/>
        <end position="91"/>
    </location>
</feature>
<dbReference type="AlphaFoldDB" id="F7X9G7"/>
<evidence type="ECO:0000313" key="3">
    <source>
        <dbReference type="Proteomes" id="UP000009045"/>
    </source>
</evidence>
<evidence type="ECO:0000256" key="1">
    <source>
        <dbReference type="SAM" id="MobiDB-lite"/>
    </source>
</evidence>